<keyword evidence="3" id="KW-1185">Reference proteome</keyword>
<protein>
    <submittedName>
        <fullName evidence="2">YnbE family lipoprotein</fullName>
    </submittedName>
</protein>
<comment type="caution">
    <text evidence="2">The sequence shown here is derived from an EMBL/GenBank/DDBJ whole genome shotgun (WGS) entry which is preliminary data.</text>
</comment>
<organism evidence="2 3">
    <name type="scientific">Candidatus Litorirhabdus singularis</name>
    <dbReference type="NCBI Taxonomy" id="2518993"/>
    <lineage>
        <taxon>Bacteria</taxon>
        <taxon>Pseudomonadati</taxon>
        <taxon>Pseudomonadota</taxon>
        <taxon>Gammaproteobacteria</taxon>
        <taxon>Cellvibrionales</taxon>
        <taxon>Halieaceae</taxon>
        <taxon>Candidatus Litorirhabdus</taxon>
    </lineage>
</organism>
<dbReference type="RefSeq" id="WP_279246984.1">
    <property type="nucleotide sequence ID" value="NZ_SHNN01000005.1"/>
</dbReference>
<dbReference type="Pfam" id="PF13617">
    <property type="entry name" value="Lipoprotein_19"/>
    <property type="match status" value="1"/>
</dbReference>
<evidence type="ECO:0000256" key="1">
    <source>
        <dbReference type="SAM" id="SignalP"/>
    </source>
</evidence>
<proteinExistence type="predicted"/>
<feature type="signal peptide" evidence="1">
    <location>
        <begin position="1"/>
        <end position="16"/>
    </location>
</feature>
<evidence type="ECO:0000313" key="2">
    <source>
        <dbReference type="EMBL" id="MCX2982952.1"/>
    </source>
</evidence>
<dbReference type="EMBL" id="SHNN01000005">
    <property type="protein sequence ID" value="MCX2982952.1"/>
    <property type="molecule type" value="Genomic_DNA"/>
</dbReference>
<keyword evidence="2" id="KW-0449">Lipoprotein</keyword>
<keyword evidence="1" id="KW-0732">Signal</keyword>
<sequence length="61" mass="6882">MPKLILSCLLAMTVVACTPTVQVRAPEEPITINLNVKIEHEIRVKVDKELDDIFSEDSDLF</sequence>
<dbReference type="Proteomes" id="UP001143362">
    <property type="component" value="Unassembled WGS sequence"/>
</dbReference>
<accession>A0ABT3TNQ5</accession>
<dbReference type="InterPro" id="IPR025985">
    <property type="entry name" value="YnbE"/>
</dbReference>
<dbReference type="PROSITE" id="PS51257">
    <property type="entry name" value="PROKAR_LIPOPROTEIN"/>
    <property type="match status" value="1"/>
</dbReference>
<evidence type="ECO:0000313" key="3">
    <source>
        <dbReference type="Proteomes" id="UP001143362"/>
    </source>
</evidence>
<feature type="chain" id="PRO_5045131949" evidence="1">
    <location>
        <begin position="17"/>
        <end position="61"/>
    </location>
</feature>
<name>A0ABT3TNQ5_9GAMM</name>
<gene>
    <name evidence="2" type="ORF">EYC98_18985</name>
</gene>
<reference evidence="2" key="1">
    <citation type="submission" date="2019-02" db="EMBL/GenBank/DDBJ databases">
        <authorList>
            <person name="Li S.-H."/>
        </authorList>
    </citation>
    <scope>NUCLEOTIDE SEQUENCE</scope>
    <source>
        <strain evidence="2">IMCC14734</strain>
    </source>
</reference>